<reference evidence="9 10" key="1">
    <citation type="submission" date="2016-03" db="EMBL/GenBank/DDBJ databases">
        <authorList>
            <consortium name="Pathogen Informatics"/>
        </authorList>
    </citation>
    <scope>NUCLEOTIDE SEQUENCE [LARGE SCALE GENOMIC DNA]</scope>
    <source>
        <strain evidence="9 10">NCTC13364</strain>
    </source>
</reference>
<feature type="domain" description="ABC transmembrane type-1" evidence="8">
    <location>
        <begin position="67"/>
        <end position="245"/>
    </location>
</feature>
<evidence type="ECO:0000256" key="2">
    <source>
        <dbReference type="ARBA" id="ARBA00022448"/>
    </source>
</evidence>
<organism evidence="9 10">
    <name type="scientific">Bordetella ansorpii</name>
    <dbReference type="NCBI Taxonomy" id="288768"/>
    <lineage>
        <taxon>Bacteria</taxon>
        <taxon>Pseudomonadati</taxon>
        <taxon>Pseudomonadota</taxon>
        <taxon>Betaproteobacteria</taxon>
        <taxon>Burkholderiales</taxon>
        <taxon>Alcaligenaceae</taxon>
        <taxon>Bordetella</taxon>
    </lineage>
</organism>
<dbReference type="InterPro" id="IPR035906">
    <property type="entry name" value="MetI-like_sf"/>
</dbReference>
<keyword evidence="3" id="KW-1003">Cell membrane</keyword>
<feature type="transmembrane region" description="Helical" evidence="7">
    <location>
        <begin position="68"/>
        <end position="93"/>
    </location>
</feature>
<evidence type="ECO:0000256" key="3">
    <source>
        <dbReference type="ARBA" id="ARBA00022475"/>
    </source>
</evidence>
<feature type="transmembrane region" description="Helical" evidence="7">
    <location>
        <begin position="186"/>
        <end position="207"/>
    </location>
</feature>
<dbReference type="Pfam" id="PF00528">
    <property type="entry name" value="BPD_transp_1"/>
    <property type="match status" value="1"/>
</dbReference>
<keyword evidence="6 7" id="KW-0472">Membrane</keyword>
<dbReference type="PROSITE" id="PS50928">
    <property type="entry name" value="ABC_TM1"/>
    <property type="match status" value="1"/>
</dbReference>
<sequence length="262" mass="27731">MTAPRSGPAPRKGAIGKLAAGAVSIAAMLLLWEAAGRLLHVRPIMLPLPSAVLADLAKDWHWYLDHALYTLFTTLCGFVLSVVGGVAIALLLVGSSGFARFGYPLIVALNSVPKVAVAPLFVIWMGTGAEPKVAIAFLIAVFAIIVDAAHGLRSVPQDVQDLGRVLRGSWLQFFLKVRLPAALPSLVAGMKVAISLALVGAIVGEFVSSQRGLGYVIMSAQGTFDTVRVFAALFVLAALGLLLYGALAWIERRAMPWRAADH</sequence>
<keyword evidence="5 7" id="KW-1133">Transmembrane helix</keyword>
<dbReference type="Gene3D" id="1.10.3720.10">
    <property type="entry name" value="MetI-like"/>
    <property type="match status" value="1"/>
</dbReference>
<gene>
    <name evidence="9" type="primary">ssuC_8</name>
    <name evidence="9" type="ORF">SAMEA1982600_00869</name>
</gene>
<dbReference type="GO" id="GO:0055085">
    <property type="term" value="P:transmembrane transport"/>
    <property type="evidence" value="ECO:0007669"/>
    <property type="project" value="InterPro"/>
</dbReference>
<proteinExistence type="inferred from homology"/>
<dbReference type="EMBL" id="FKBS01000008">
    <property type="protein sequence ID" value="SAI00209.1"/>
    <property type="molecule type" value="Genomic_DNA"/>
</dbReference>
<comment type="subcellular location">
    <subcellularLocation>
        <location evidence="1 7">Cell membrane</location>
        <topology evidence="1 7">Multi-pass membrane protein</topology>
    </subcellularLocation>
</comment>
<feature type="transmembrane region" description="Helical" evidence="7">
    <location>
        <begin position="133"/>
        <end position="152"/>
    </location>
</feature>
<dbReference type="GO" id="GO:0005886">
    <property type="term" value="C:plasma membrane"/>
    <property type="evidence" value="ECO:0007669"/>
    <property type="project" value="UniProtKB-SubCell"/>
</dbReference>
<accession>A0A157LUW5</accession>
<evidence type="ECO:0000256" key="4">
    <source>
        <dbReference type="ARBA" id="ARBA00022692"/>
    </source>
</evidence>
<dbReference type="RefSeq" id="WP_066408803.1">
    <property type="nucleotide sequence ID" value="NZ_FKBS01000008.1"/>
</dbReference>
<keyword evidence="4 7" id="KW-0812">Transmembrane</keyword>
<dbReference type="AlphaFoldDB" id="A0A157LUW5"/>
<evidence type="ECO:0000259" key="8">
    <source>
        <dbReference type="PROSITE" id="PS50928"/>
    </source>
</evidence>
<dbReference type="OrthoDB" id="8138334at2"/>
<protein>
    <submittedName>
        <fullName evidence="9">ABC transporter permease</fullName>
    </submittedName>
</protein>
<evidence type="ECO:0000256" key="6">
    <source>
        <dbReference type="ARBA" id="ARBA00023136"/>
    </source>
</evidence>
<feature type="transmembrane region" description="Helical" evidence="7">
    <location>
        <begin position="105"/>
        <end position="127"/>
    </location>
</feature>
<dbReference type="CDD" id="cd06261">
    <property type="entry name" value="TM_PBP2"/>
    <property type="match status" value="1"/>
</dbReference>
<name>A0A157LUW5_9BORD</name>
<dbReference type="PANTHER" id="PTHR30151">
    <property type="entry name" value="ALKANE SULFONATE ABC TRANSPORTER-RELATED, MEMBRANE SUBUNIT"/>
    <property type="match status" value="1"/>
</dbReference>
<dbReference type="InterPro" id="IPR000515">
    <property type="entry name" value="MetI-like"/>
</dbReference>
<evidence type="ECO:0000313" key="10">
    <source>
        <dbReference type="Proteomes" id="UP000077037"/>
    </source>
</evidence>
<keyword evidence="2 7" id="KW-0813">Transport</keyword>
<comment type="similarity">
    <text evidence="7">Belongs to the binding-protein-dependent transport system permease family.</text>
</comment>
<evidence type="ECO:0000256" key="5">
    <source>
        <dbReference type="ARBA" id="ARBA00022989"/>
    </source>
</evidence>
<dbReference type="SUPFAM" id="SSF161098">
    <property type="entry name" value="MetI-like"/>
    <property type="match status" value="1"/>
</dbReference>
<evidence type="ECO:0000256" key="7">
    <source>
        <dbReference type="RuleBase" id="RU363032"/>
    </source>
</evidence>
<feature type="transmembrane region" description="Helical" evidence="7">
    <location>
        <begin position="227"/>
        <end position="250"/>
    </location>
</feature>
<evidence type="ECO:0000313" key="9">
    <source>
        <dbReference type="EMBL" id="SAI00209.1"/>
    </source>
</evidence>
<evidence type="ECO:0000256" key="1">
    <source>
        <dbReference type="ARBA" id="ARBA00004651"/>
    </source>
</evidence>
<dbReference type="PANTHER" id="PTHR30151:SF20">
    <property type="entry name" value="ABC TRANSPORTER PERMEASE PROTEIN HI_0355-RELATED"/>
    <property type="match status" value="1"/>
</dbReference>
<dbReference type="Proteomes" id="UP000077037">
    <property type="component" value="Unassembled WGS sequence"/>
</dbReference>